<dbReference type="SUPFAM" id="SSF55469">
    <property type="entry name" value="FMN-dependent nitroreductase-like"/>
    <property type="match status" value="1"/>
</dbReference>
<evidence type="ECO:0000313" key="2">
    <source>
        <dbReference type="EMBL" id="AEB08261.1"/>
    </source>
</evidence>
<evidence type="ECO:0000313" key="3">
    <source>
        <dbReference type="Proteomes" id="UP000000483"/>
    </source>
</evidence>
<accession>F2NES1</accession>
<dbReference type="AlphaFoldDB" id="F2NES1"/>
<keyword evidence="3" id="KW-1185">Reference proteome</keyword>
<protein>
    <submittedName>
        <fullName evidence="2">Nitroreductase</fullName>
    </submittedName>
</protein>
<dbReference type="EMBL" id="CP002629">
    <property type="protein sequence ID" value="AEB08261.1"/>
    <property type="molecule type" value="Genomic_DNA"/>
</dbReference>
<proteinExistence type="predicted"/>
<dbReference type="eggNOG" id="COG0778">
    <property type="taxonomic scope" value="Bacteria"/>
</dbReference>
<reference evidence="2 3" key="1">
    <citation type="journal article" date="2011" name="Stand. Genomic Sci.">
        <title>Complete genome sequence of the acetate-degrading sulfate reducer Desulfobacca acetoxidans type strain (ASRB2).</title>
        <authorList>
            <person name="Goker M."/>
            <person name="Teshima H."/>
            <person name="Lapidus A."/>
            <person name="Nolan M."/>
            <person name="Lucas S."/>
            <person name="Hammon N."/>
            <person name="Deshpande S."/>
            <person name="Cheng J.F."/>
            <person name="Tapia R."/>
            <person name="Han C."/>
            <person name="Goodwin L."/>
            <person name="Pitluck S."/>
            <person name="Huntemann M."/>
            <person name="Liolios K."/>
            <person name="Ivanova N."/>
            <person name="Pagani I."/>
            <person name="Mavromatis K."/>
            <person name="Ovchinikova G."/>
            <person name="Pati A."/>
            <person name="Chen A."/>
            <person name="Palaniappan K."/>
            <person name="Land M."/>
            <person name="Hauser L."/>
            <person name="Brambilla E.M."/>
            <person name="Rohde M."/>
            <person name="Spring S."/>
            <person name="Detter J.C."/>
            <person name="Woyke T."/>
            <person name="Bristow J."/>
            <person name="Eisen J.A."/>
            <person name="Markowitz V."/>
            <person name="Hugenholtz P."/>
            <person name="Kyrpides N.C."/>
            <person name="Klenk H.P."/>
        </authorList>
    </citation>
    <scope>NUCLEOTIDE SEQUENCE [LARGE SCALE GENOMIC DNA]</scope>
    <source>
        <strain evidence="3">ATCC 700848 / DSM 11109 / ASRB2</strain>
    </source>
</reference>
<dbReference type="OrthoDB" id="9798230at2"/>
<dbReference type="PANTHER" id="PTHR23026">
    <property type="entry name" value="NADPH NITROREDUCTASE"/>
    <property type="match status" value="1"/>
</dbReference>
<dbReference type="GO" id="GO:0016491">
    <property type="term" value="F:oxidoreductase activity"/>
    <property type="evidence" value="ECO:0007669"/>
    <property type="project" value="InterPro"/>
</dbReference>
<dbReference type="HOGENOM" id="CLU_070764_7_2_7"/>
<evidence type="ECO:0000259" key="1">
    <source>
        <dbReference type="Pfam" id="PF00881"/>
    </source>
</evidence>
<dbReference type="InterPro" id="IPR050627">
    <property type="entry name" value="Nitroreductase/BluB"/>
</dbReference>
<reference evidence="3" key="2">
    <citation type="submission" date="2011-03" db="EMBL/GenBank/DDBJ databases">
        <title>The complete genome of Desulfobacca acetoxidans DSM 11109.</title>
        <authorList>
            <consortium name="US DOE Joint Genome Institute (JGI-PGF)"/>
            <person name="Lucas S."/>
            <person name="Copeland A."/>
            <person name="Lapidus A."/>
            <person name="Bruce D."/>
            <person name="Goodwin L."/>
            <person name="Pitluck S."/>
            <person name="Peters L."/>
            <person name="Kyrpides N."/>
            <person name="Mavromatis K."/>
            <person name="Ivanova N."/>
            <person name="Ovchinnikova G."/>
            <person name="Teshima H."/>
            <person name="Detter J.C."/>
            <person name="Han C."/>
            <person name="Land M."/>
            <person name="Hauser L."/>
            <person name="Markowitz V."/>
            <person name="Cheng J.-F."/>
            <person name="Hugenholtz P."/>
            <person name="Woyke T."/>
            <person name="Wu D."/>
            <person name="Spring S."/>
            <person name="Schueler E."/>
            <person name="Brambilla E."/>
            <person name="Klenk H.-P."/>
            <person name="Eisen J.A."/>
        </authorList>
    </citation>
    <scope>NUCLEOTIDE SEQUENCE [LARGE SCALE GENOMIC DNA]</scope>
    <source>
        <strain evidence="3">ATCC 700848 / DSM 11109 / ASRB2</strain>
    </source>
</reference>
<dbReference type="InterPro" id="IPR029479">
    <property type="entry name" value="Nitroreductase"/>
</dbReference>
<dbReference type="KEGG" id="dao:Desac_0370"/>
<gene>
    <name evidence="2" type="ordered locus">Desac_0370</name>
</gene>
<feature type="domain" description="Nitroreductase" evidence="1">
    <location>
        <begin position="7"/>
        <end position="169"/>
    </location>
</feature>
<dbReference type="STRING" id="880072.Desac_0370"/>
<dbReference type="PANTHER" id="PTHR23026:SF123">
    <property type="entry name" value="NAD(P)H NITROREDUCTASE RV3131-RELATED"/>
    <property type="match status" value="1"/>
</dbReference>
<organism evidence="2 3">
    <name type="scientific">Desulfobacca acetoxidans (strain ATCC 700848 / DSM 11109 / ASRB2)</name>
    <dbReference type="NCBI Taxonomy" id="880072"/>
    <lineage>
        <taxon>Bacteria</taxon>
        <taxon>Pseudomonadati</taxon>
        <taxon>Thermodesulfobacteriota</taxon>
        <taxon>Desulfobaccia</taxon>
        <taxon>Desulfobaccales</taxon>
        <taxon>Desulfobaccaceae</taxon>
        <taxon>Desulfobacca</taxon>
    </lineage>
</organism>
<dbReference type="RefSeq" id="WP_013705374.1">
    <property type="nucleotide sequence ID" value="NC_015388.1"/>
</dbReference>
<dbReference type="Proteomes" id="UP000000483">
    <property type="component" value="Chromosome"/>
</dbReference>
<dbReference type="InterPro" id="IPR000415">
    <property type="entry name" value="Nitroreductase-like"/>
</dbReference>
<sequence length="189" mass="21312">MDVYETIKNRRSHRMYKPDPVPREVLQRVVEAALWAPSGTNLQPWDITVLTGQFREEFIALASLAAEDMAPRLSKLFDEERVAFVTQFFKNLGGAPVVIAVTVWRDPDPFSQEMYVQSGAALMQNLLLAAEAEGLGACWMSGVLSREKELLKYLGLEDRHLLAITPIGYSAKTPPPVPRKERPVRWLGF</sequence>
<dbReference type="Gene3D" id="3.40.109.10">
    <property type="entry name" value="NADH Oxidase"/>
    <property type="match status" value="1"/>
</dbReference>
<name>F2NES1_DESAR</name>
<dbReference type="Pfam" id="PF00881">
    <property type="entry name" value="Nitroreductase"/>
    <property type="match status" value="1"/>
</dbReference>